<dbReference type="CDD" id="cd03143">
    <property type="entry name" value="A4_beta-galactosidase_middle_domain"/>
    <property type="match status" value="1"/>
</dbReference>
<feature type="domain" description="GLMA-like second" evidence="4">
    <location>
        <begin position="459"/>
        <end position="575"/>
    </location>
</feature>
<dbReference type="EMBL" id="QPJT01000039">
    <property type="protein sequence ID" value="RCX09077.1"/>
    <property type="molecule type" value="Genomic_DNA"/>
</dbReference>
<evidence type="ECO:0000313" key="6">
    <source>
        <dbReference type="Proteomes" id="UP000253034"/>
    </source>
</evidence>
<dbReference type="PANTHER" id="PTHR23421">
    <property type="entry name" value="BETA-GALACTOSIDASE RELATED"/>
    <property type="match status" value="1"/>
</dbReference>
<dbReference type="RefSeq" id="WP_114300072.1">
    <property type="nucleotide sequence ID" value="NZ_QPJT01000039.1"/>
</dbReference>
<organism evidence="5 6">
    <name type="scientific">Anaerobacterium chartisolvens</name>
    <dbReference type="NCBI Taxonomy" id="1297424"/>
    <lineage>
        <taxon>Bacteria</taxon>
        <taxon>Bacillati</taxon>
        <taxon>Bacillota</taxon>
        <taxon>Clostridia</taxon>
        <taxon>Eubacteriales</taxon>
        <taxon>Oscillospiraceae</taxon>
        <taxon>Anaerobacterium</taxon>
    </lineage>
</organism>
<dbReference type="AlphaFoldDB" id="A0A369ALN6"/>
<dbReference type="Proteomes" id="UP000253034">
    <property type="component" value="Unassembled WGS sequence"/>
</dbReference>
<dbReference type="OrthoDB" id="9813184at2"/>
<dbReference type="Gene3D" id="3.20.20.80">
    <property type="entry name" value="Glycosidases"/>
    <property type="match status" value="1"/>
</dbReference>
<comment type="similarity">
    <text evidence="1 2">Belongs to the glycosyl hydrolase 35 family.</text>
</comment>
<accession>A0A369ALN6</accession>
<sequence>MKGYTYVENGIYHIGGEKKLLLASDYPYYRDKKENWEDRLVKLKEANISIVTFYVPWRHHAIKSGDRIVVDLDGKTCGNRDVKFFIELCRQKGLFVLIKPGPFIHAETNYDGLPDYISPDECKGIESMLNSRYQKVPGSRPLPAPLCEGFRDAVRNWFEIVNRELIIPNIYPRGNIIAIQSLNEGMYSNINLSPLDYDYSKSGIKFFTAFLKSKYENIECYNALHEASYESFDSIEPPCSWANPSHINQVLKYLDWSECQAHYIKALYEEYGSLTDLRLPHFANICAYTSGESGMEYWLAKVQPELWRNTFYGFTGWVGAVAYDNSAYNKYLTLAKRQKGPNLEENWGFSILYDSKYRYPIIPYFQTILAIANGATGFNAYTGIGTASWDDNLDSLYDRPYPDCSPISHEGGVGYKYKVLKLLTGYLDRHGNELLNSCTSIAAAYGLYPPYSYAASWDSSKGAWKQMKVNPPRCGIKGLDAFQHNMRALNYDFSIVNLQTCDMDTLLLNPAIVIVGAFFMEESVQLKLAQYVKNGGKLILLREVPQYDEKFQPCTILGEVLFTHSEIKRLEEAPLDVFNESARDIGILAGIPGKQLYTSSSCPIGYKADYYEGTAYFVSYNPFEGGENGDSYLFTHLMRSIARNYDVMAEETQTQVWCHNHNLSDIKHVFILSRSDVTAWHTVKIKNKFEEYDLLKIKLCPKSAAILRIENRCITECIAKGINEYEEVYASVEIHYRDTKLSSETPCDVLFVKEGKNYTMTALEYDFKEFLEQQD</sequence>
<dbReference type="InterPro" id="IPR001944">
    <property type="entry name" value="Glycoside_Hdrlase_35"/>
</dbReference>
<dbReference type="InterPro" id="IPR017853">
    <property type="entry name" value="GH"/>
</dbReference>
<dbReference type="InterPro" id="IPR031330">
    <property type="entry name" value="Gly_Hdrlase_35_cat"/>
</dbReference>
<gene>
    <name evidence="5" type="ORF">DFR58_13916</name>
</gene>
<evidence type="ECO:0000256" key="2">
    <source>
        <dbReference type="RuleBase" id="RU003679"/>
    </source>
</evidence>
<dbReference type="Pfam" id="PF22369">
    <property type="entry name" value="GLMA_2nd"/>
    <property type="match status" value="1"/>
</dbReference>
<name>A0A369ALN6_9FIRM</name>
<protein>
    <submittedName>
        <fullName evidence="5">Beta-galactosidase</fullName>
    </submittedName>
</protein>
<proteinExistence type="inferred from homology"/>
<comment type="caution">
    <text evidence="5">The sequence shown here is derived from an EMBL/GenBank/DDBJ whole genome shotgun (WGS) entry which is preliminary data.</text>
</comment>
<dbReference type="SUPFAM" id="SSF51445">
    <property type="entry name" value="(Trans)glycosidases"/>
    <property type="match status" value="1"/>
</dbReference>
<dbReference type="Pfam" id="PF01301">
    <property type="entry name" value="Glyco_hydro_35"/>
    <property type="match status" value="1"/>
</dbReference>
<dbReference type="GO" id="GO:0004553">
    <property type="term" value="F:hydrolase activity, hydrolyzing O-glycosyl compounds"/>
    <property type="evidence" value="ECO:0007669"/>
    <property type="project" value="InterPro"/>
</dbReference>
<reference evidence="5 6" key="1">
    <citation type="submission" date="2018-07" db="EMBL/GenBank/DDBJ databases">
        <title>Genomic Encyclopedia of Type Strains, Phase IV (KMG-IV): sequencing the most valuable type-strain genomes for metagenomic binning, comparative biology and taxonomic classification.</title>
        <authorList>
            <person name="Goeker M."/>
        </authorList>
    </citation>
    <scope>NUCLEOTIDE SEQUENCE [LARGE SCALE GENOMIC DNA]</scope>
    <source>
        <strain evidence="5 6">DSM 27016</strain>
    </source>
</reference>
<dbReference type="InterPro" id="IPR054746">
    <property type="entry name" value="GLMA-like_second"/>
</dbReference>
<keyword evidence="6" id="KW-1185">Reference proteome</keyword>
<evidence type="ECO:0000256" key="1">
    <source>
        <dbReference type="ARBA" id="ARBA00009809"/>
    </source>
</evidence>
<feature type="domain" description="Glycoside hydrolase 35 catalytic" evidence="3">
    <location>
        <begin position="14"/>
        <end position="117"/>
    </location>
</feature>
<evidence type="ECO:0000313" key="5">
    <source>
        <dbReference type="EMBL" id="RCX09077.1"/>
    </source>
</evidence>
<dbReference type="GO" id="GO:0005975">
    <property type="term" value="P:carbohydrate metabolic process"/>
    <property type="evidence" value="ECO:0007669"/>
    <property type="project" value="InterPro"/>
</dbReference>
<evidence type="ECO:0000259" key="4">
    <source>
        <dbReference type="Pfam" id="PF22369"/>
    </source>
</evidence>
<evidence type="ECO:0000259" key="3">
    <source>
        <dbReference type="Pfam" id="PF01301"/>
    </source>
</evidence>